<proteinExistence type="predicted"/>
<name>A0AAV0Z272_VICFA</name>
<keyword evidence="2" id="KW-1185">Reference proteome</keyword>
<organism evidence="1 2">
    <name type="scientific">Vicia faba</name>
    <name type="common">Broad bean</name>
    <name type="synonym">Faba vulgaris</name>
    <dbReference type="NCBI Taxonomy" id="3906"/>
    <lineage>
        <taxon>Eukaryota</taxon>
        <taxon>Viridiplantae</taxon>
        <taxon>Streptophyta</taxon>
        <taxon>Embryophyta</taxon>
        <taxon>Tracheophyta</taxon>
        <taxon>Spermatophyta</taxon>
        <taxon>Magnoliopsida</taxon>
        <taxon>eudicotyledons</taxon>
        <taxon>Gunneridae</taxon>
        <taxon>Pentapetalae</taxon>
        <taxon>rosids</taxon>
        <taxon>fabids</taxon>
        <taxon>Fabales</taxon>
        <taxon>Fabaceae</taxon>
        <taxon>Papilionoideae</taxon>
        <taxon>50 kb inversion clade</taxon>
        <taxon>NPAAA clade</taxon>
        <taxon>Hologalegina</taxon>
        <taxon>IRL clade</taxon>
        <taxon>Fabeae</taxon>
        <taxon>Vicia</taxon>
    </lineage>
</organism>
<reference evidence="1 2" key="1">
    <citation type="submission" date="2023-01" db="EMBL/GenBank/DDBJ databases">
        <authorList>
            <person name="Kreplak J."/>
        </authorList>
    </citation>
    <scope>NUCLEOTIDE SEQUENCE [LARGE SCALE GENOMIC DNA]</scope>
</reference>
<accession>A0AAV0Z272</accession>
<dbReference type="AlphaFoldDB" id="A0AAV0Z272"/>
<evidence type="ECO:0000313" key="1">
    <source>
        <dbReference type="EMBL" id="CAI8590874.1"/>
    </source>
</evidence>
<sequence>MESSGGGNLVVKLMPPLVLIKTKIEVACQRSEHVGHFVQIYQESIGHDLEIACHLECEGQRDVVFGVNPSDHHRVGVLAFKGTWIINSVNVSRYHWVAAKIVRNPFVLNTTKVIAHVNIIIGDMLNWVILPLGPDVRVCNTFEGCSIPLYECLFNMFGIHLLISNFEVAVLKHLKIPPHNFILEPRPSY</sequence>
<dbReference type="EMBL" id="OX451736">
    <property type="protein sequence ID" value="CAI8590874.1"/>
    <property type="molecule type" value="Genomic_DNA"/>
</dbReference>
<protein>
    <submittedName>
        <fullName evidence="1">Uncharacterized protein</fullName>
    </submittedName>
</protein>
<dbReference type="Proteomes" id="UP001157006">
    <property type="component" value="Chromosome 1L"/>
</dbReference>
<gene>
    <name evidence="1" type="ORF">VFH_I461440</name>
</gene>
<evidence type="ECO:0000313" key="2">
    <source>
        <dbReference type="Proteomes" id="UP001157006"/>
    </source>
</evidence>